<dbReference type="GO" id="GO:0005737">
    <property type="term" value="C:cytoplasm"/>
    <property type="evidence" value="ECO:0007669"/>
    <property type="project" value="TreeGrafter"/>
</dbReference>
<comment type="pathway">
    <text evidence="4">Cofactor biosynthesis; (R)-pantothenate biosynthesis; (R)-pantoate from 3-methyl-2-oxobutanoate: step 2/2.</text>
</comment>
<comment type="catalytic activity">
    <reaction evidence="4">
        <text>(R)-pantoate + NADP(+) = 2-dehydropantoate + NADPH + H(+)</text>
        <dbReference type="Rhea" id="RHEA:16233"/>
        <dbReference type="ChEBI" id="CHEBI:11561"/>
        <dbReference type="ChEBI" id="CHEBI:15378"/>
        <dbReference type="ChEBI" id="CHEBI:15980"/>
        <dbReference type="ChEBI" id="CHEBI:57783"/>
        <dbReference type="ChEBI" id="CHEBI:58349"/>
        <dbReference type="EC" id="1.1.1.169"/>
    </reaction>
</comment>
<dbReference type="SUPFAM" id="SSF51735">
    <property type="entry name" value="NAD(P)-binding Rossmann-fold domains"/>
    <property type="match status" value="1"/>
</dbReference>
<evidence type="ECO:0000256" key="1">
    <source>
        <dbReference type="ARBA" id="ARBA00007870"/>
    </source>
</evidence>
<dbReference type="InterPro" id="IPR013332">
    <property type="entry name" value="KPR_N"/>
</dbReference>
<dbReference type="EMBL" id="FONT01000005">
    <property type="protein sequence ID" value="SFE88394.1"/>
    <property type="molecule type" value="Genomic_DNA"/>
</dbReference>
<keyword evidence="2 4" id="KW-0521">NADP</keyword>
<dbReference type="EC" id="1.1.1.169" evidence="4"/>
<sequence length="306" mass="34287">MKEINKVSIIGLGALGVMFGHHLSKKMSSEHLRIVADPERVQKYQNNEIYCNGERCQFNYITSEDEDDPADLVIFAVKYSGLEDAMESVRNQIGDETIILSALNGVTSESIIGEKFGMDRVLYCVAQGMDTVKAGNKVIYSNMGMLCFGDKEPGEPSEKVQTVARFFDNTDFPYEIDTNMKKRQWGKFMVNVGVNQTVAVYKSNYGEIQQEGPARTMMIAAMREVMALTEVEGTKLSVEDLAYWLKVLGTLSPHGKPSMAQDVEAKRHSEVELFSGTVLKLGKKYGVPTPINQELYNRITTIEKDY</sequence>
<dbReference type="GO" id="GO:0008677">
    <property type="term" value="F:2-dehydropantoate 2-reductase activity"/>
    <property type="evidence" value="ECO:0007669"/>
    <property type="project" value="UniProtKB-EC"/>
</dbReference>
<evidence type="ECO:0000256" key="4">
    <source>
        <dbReference type="RuleBase" id="RU362068"/>
    </source>
</evidence>
<dbReference type="GO" id="GO:0015940">
    <property type="term" value="P:pantothenate biosynthetic process"/>
    <property type="evidence" value="ECO:0007669"/>
    <property type="project" value="UniProtKB-UniPathway"/>
</dbReference>
<dbReference type="InterPro" id="IPR013328">
    <property type="entry name" value="6PGD_dom2"/>
</dbReference>
<dbReference type="OrthoDB" id="9793586at2"/>
<keyword evidence="3 4" id="KW-0560">Oxidoreductase</keyword>
<dbReference type="InterPro" id="IPR051402">
    <property type="entry name" value="KPR-Related"/>
</dbReference>
<dbReference type="AlphaFoldDB" id="A0A1I2E613"/>
<dbReference type="PANTHER" id="PTHR21708:SF26">
    <property type="entry name" value="2-DEHYDROPANTOATE 2-REDUCTASE"/>
    <property type="match status" value="1"/>
</dbReference>
<dbReference type="Proteomes" id="UP000199516">
    <property type="component" value="Unassembled WGS sequence"/>
</dbReference>
<dbReference type="InterPro" id="IPR008927">
    <property type="entry name" value="6-PGluconate_DH-like_C_sf"/>
</dbReference>
<accession>A0A1I2E613</accession>
<dbReference type="STRING" id="930128.SAMN05192532_105132"/>
<keyword evidence="8" id="KW-1185">Reference proteome</keyword>
<dbReference type="PANTHER" id="PTHR21708">
    <property type="entry name" value="PROBABLE 2-DEHYDROPANTOATE 2-REDUCTASE"/>
    <property type="match status" value="1"/>
</dbReference>
<protein>
    <recommendedName>
        <fullName evidence="4">2-dehydropantoate 2-reductase</fullName>
        <ecNumber evidence="4">1.1.1.169</ecNumber>
    </recommendedName>
    <alternativeName>
        <fullName evidence="4">Ketopantoate reductase</fullName>
    </alternativeName>
</protein>
<dbReference type="RefSeq" id="WP_091662513.1">
    <property type="nucleotide sequence ID" value="NZ_FONT01000005.1"/>
</dbReference>
<evidence type="ECO:0000256" key="2">
    <source>
        <dbReference type="ARBA" id="ARBA00022857"/>
    </source>
</evidence>
<dbReference type="NCBIfam" id="TIGR00745">
    <property type="entry name" value="apbA_panE"/>
    <property type="match status" value="1"/>
</dbReference>
<name>A0A1I2E613_9BACI</name>
<gene>
    <name evidence="7" type="ORF">SAMN05192532_105132</name>
</gene>
<evidence type="ECO:0000313" key="8">
    <source>
        <dbReference type="Proteomes" id="UP000199516"/>
    </source>
</evidence>
<dbReference type="Gene3D" id="1.10.1040.10">
    <property type="entry name" value="N-(1-d-carboxylethyl)-l-norvaline Dehydrogenase, domain 2"/>
    <property type="match status" value="1"/>
</dbReference>
<feature type="domain" description="Ketopantoate reductase C-terminal" evidence="6">
    <location>
        <begin position="179"/>
        <end position="302"/>
    </location>
</feature>
<dbReference type="Pfam" id="PF08546">
    <property type="entry name" value="ApbA_C"/>
    <property type="match status" value="1"/>
</dbReference>
<keyword evidence="4" id="KW-0566">Pantothenate biosynthesis</keyword>
<comment type="function">
    <text evidence="4">Catalyzes the NADPH-dependent reduction of ketopantoate into pantoic acid.</text>
</comment>
<dbReference type="InterPro" id="IPR013752">
    <property type="entry name" value="KPA_reductase"/>
</dbReference>
<reference evidence="7 8" key="1">
    <citation type="submission" date="2016-10" db="EMBL/GenBank/DDBJ databases">
        <authorList>
            <person name="de Groot N.N."/>
        </authorList>
    </citation>
    <scope>NUCLEOTIDE SEQUENCE [LARGE SCALE GENOMIC DNA]</scope>
    <source>
        <strain evidence="7 8">DSM 23995</strain>
    </source>
</reference>
<dbReference type="InterPro" id="IPR003710">
    <property type="entry name" value="ApbA"/>
</dbReference>
<comment type="similarity">
    <text evidence="1 4">Belongs to the ketopantoate reductase family.</text>
</comment>
<dbReference type="Gene3D" id="3.40.50.720">
    <property type="entry name" value="NAD(P)-binding Rossmann-like Domain"/>
    <property type="match status" value="1"/>
</dbReference>
<dbReference type="SUPFAM" id="SSF48179">
    <property type="entry name" value="6-phosphogluconate dehydrogenase C-terminal domain-like"/>
    <property type="match status" value="1"/>
</dbReference>
<dbReference type="InterPro" id="IPR036291">
    <property type="entry name" value="NAD(P)-bd_dom_sf"/>
</dbReference>
<evidence type="ECO:0000259" key="5">
    <source>
        <dbReference type="Pfam" id="PF02558"/>
    </source>
</evidence>
<dbReference type="UniPathway" id="UPA00028">
    <property type="reaction ID" value="UER00004"/>
</dbReference>
<evidence type="ECO:0000313" key="7">
    <source>
        <dbReference type="EMBL" id="SFE88394.1"/>
    </source>
</evidence>
<feature type="domain" description="Ketopantoate reductase N-terminal" evidence="5">
    <location>
        <begin position="8"/>
        <end position="149"/>
    </location>
</feature>
<dbReference type="Pfam" id="PF02558">
    <property type="entry name" value="ApbA"/>
    <property type="match status" value="1"/>
</dbReference>
<proteinExistence type="inferred from homology"/>
<evidence type="ECO:0000256" key="3">
    <source>
        <dbReference type="ARBA" id="ARBA00023002"/>
    </source>
</evidence>
<evidence type="ECO:0000259" key="6">
    <source>
        <dbReference type="Pfam" id="PF08546"/>
    </source>
</evidence>
<organism evidence="7 8">
    <name type="scientific">Alteribacillus iranensis</name>
    <dbReference type="NCBI Taxonomy" id="930128"/>
    <lineage>
        <taxon>Bacteria</taxon>
        <taxon>Bacillati</taxon>
        <taxon>Bacillota</taxon>
        <taxon>Bacilli</taxon>
        <taxon>Bacillales</taxon>
        <taxon>Bacillaceae</taxon>
        <taxon>Alteribacillus</taxon>
    </lineage>
</organism>